<proteinExistence type="predicted"/>
<name>A0A2I0III7_PUNGR</name>
<sequence>MQVEEAGKKMLSLSPHPSTCQAMGRDYLCSSTSQRVAGCDGSIFPNNANGIESEQDALTSEDTVAGLEVGCDRSFLLKNADEIESEQDARPMQAQQQDLK</sequence>
<comment type="caution">
    <text evidence="1">The sequence shown here is derived from an EMBL/GenBank/DDBJ whole genome shotgun (WGS) entry which is preliminary data.</text>
</comment>
<protein>
    <submittedName>
        <fullName evidence="1">Uncharacterized protein</fullName>
    </submittedName>
</protein>
<evidence type="ECO:0000313" key="2">
    <source>
        <dbReference type="Proteomes" id="UP000233551"/>
    </source>
</evidence>
<evidence type="ECO:0000313" key="1">
    <source>
        <dbReference type="EMBL" id="PKI43136.1"/>
    </source>
</evidence>
<keyword evidence="2" id="KW-1185">Reference proteome</keyword>
<accession>A0A2I0III7</accession>
<gene>
    <name evidence="1" type="ORF">CRG98_036442</name>
</gene>
<dbReference type="EMBL" id="PGOL01003081">
    <property type="protein sequence ID" value="PKI43136.1"/>
    <property type="molecule type" value="Genomic_DNA"/>
</dbReference>
<reference evidence="1 2" key="1">
    <citation type="submission" date="2017-11" db="EMBL/GenBank/DDBJ databases">
        <title>De-novo sequencing of pomegranate (Punica granatum L.) genome.</title>
        <authorList>
            <person name="Akparov Z."/>
            <person name="Amiraslanov A."/>
            <person name="Hajiyeva S."/>
            <person name="Abbasov M."/>
            <person name="Kaur K."/>
            <person name="Hamwieh A."/>
            <person name="Solovyev V."/>
            <person name="Salamov A."/>
            <person name="Braich B."/>
            <person name="Kosarev P."/>
            <person name="Mahmoud A."/>
            <person name="Hajiyev E."/>
            <person name="Babayeva S."/>
            <person name="Izzatullayeva V."/>
            <person name="Mammadov A."/>
            <person name="Mammadov A."/>
            <person name="Sharifova S."/>
            <person name="Ojaghi J."/>
            <person name="Eynullazada K."/>
            <person name="Bayramov B."/>
            <person name="Abdulazimova A."/>
            <person name="Shahmuradov I."/>
        </authorList>
    </citation>
    <scope>NUCLEOTIDE SEQUENCE [LARGE SCALE GENOMIC DNA]</scope>
    <source>
        <strain evidence="2">cv. AG2017</strain>
        <tissue evidence="1">Leaf</tissue>
    </source>
</reference>
<dbReference type="AlphaFoldDB" id="A0A2I0III7"/>
<dbReference type="Proteomes" id="UP000233551">
    <property type="component" value="Unassembled WGS sequence"/>
</dbReference>
<organism evidence="1 2">
    <name type="scientific">Punica granatum</name>
    <name type="common">Pomegranate</name>
    <dbReference type="NCBI Taxonomy" id="22663"/>
    <lineage>
        <taxon>Eukaryota</taxon>
        <taxon>Viridiplantae</taxon>
        <taxon>Streptophyta</taxon>
        <taxon>Embryophyta</taxon>
        <taxon>Tracheophyta</taxon>
        <taxon>Spermatophyta</taxon>
        <taxon>Magnoliopsida</taxon>
        <taxon>eudicotyledons</taxon>
        <taxon>Gunneridae</taxon>
        <taxon>Pentapetalae</taxon>
        <taxon>rosids</taxon>
        <taxon>malvids</taxon>
        <taxon>Myrtales</taxon>
        <taxon>Lythraceae</taxon>
        <taxon>Punica</taxon>
    </lineage>
</organism>